<evidence type="ECO:0000256" key="1">
    <source>
        <dbReference type="ARBA" id="ARBA00008987"/>
    </source>
</evidence>
<dbReference type="PRINTS" id="PR00421">
    <property type="entry name" value="THIOREDOXIN"/>
</dbReference>
<dbReference type="RefSeq" id="WP_190439293.1">
    <property type="nucleotide sequence ID" value="NZ_JAMPKM010000003.1"/>
</dbReference>
<comment type="similarity">
    <text evidence="1">Belongs to the thioredoxin family.</text>
</comment>
<dbReference type="PANTHER" id="PTHR45663">
    <property type="entry name" value="GEO12009P1"/>
    <property type="match status" value="1"/>
</dbReference>
<keyword evidence="5" id="KW-1185">Reference proteome</keyword>
<evidence type="ECO:0000313" key="4">
    <source>
        <dbReference type="EMBL" id="MEP0816962.1"/>
    </source>
</evidence>
<keyword evidence="2" id="KW-0676">Redox-active center</keyword>
<dbReference type="SUPFAM" id="SSF52833">
    <property type="entry name" value="Thioredoxin-like"/>
    <property type="match status" value="1"/>
</dbReference>
<evidence type="ECO:0000259" key="3">
    <source>
        <dbReference type="PROSITE" id="PS51352"/>
    </source>
</evidence>
<sequence>MQLSVNERTFKQEVLESPTPVLVNFGAPWCGLCRMINPLLSHFQAEWGEQVKLVGINADESLKLSSTYRLTTLPTLLWFEGGKVLHRIDSFHGRDDLRLALEKIALSRTLSASKLPTSP</sequence>
<dbReference type="Pfam" id="PF00085">
    <property type="entry name" value="Thioredoxin"/>
    <property type="match status" value="1"/>
</dbReference>
<dbReference type="PANTHER" id="PTHR45663:SF11">
    <property type="entry name" value="GEO12009P1"/>
    <property type="match status" value="1"/>
</dbReference>
<dbReference type="InterPro" id="IPR013766">
    <property type="entry name" value="Thioredoxin_domain"/>
</dbReference>
<dbReference type="Gene3D" id="3.40.30.10">
    <property type="entry name" value="Glutaredoxin"/>
    <property type="match status" value="1"/>
</dbReference>
<dbReference type="PROSITE" id="PS51352">
    <property type="entry name" value="THIOREDOXIN_2"/>
    <property type="match status" value="1"/>
</dbReference>
<evidence type="ECO:0000256" key="2">
    <source>
        <dbReference type="ARBA" id="ARBA00023284"/>
    </source>
</evidence>
<protein>
    <submittedName>
        <fullName evidence="4">Thioredoxin domain-containing protein</fullName>
    </submittedName>
</protein>
<dbReference type="CDD" id="cd02947">
    <property type="entry name" value="TRX_family"/>
    <property type="match status" value="1"/>
</dbReference>
<feature type="domain" description="Thioredoxin" evidence="3">
    <location>
        <begin position="1"/>
        <end position="106"/>
    </location>
</feature>
<evidence type="ECO:0000313" key="5">
    <source>
        <dbReference type="Proteomes" id="UP001464891"/>
    </source>
</evidence>
<organism evidence="4 5">
    <name type="scientific">Trichocoleus desertorum GB2-A4</name>
    <dbReference type="NCBI Taxonomy" id="2933944"/>
    <lineage>
        <taxon>Bacteria</taxon>
        <taxon>Bacillati</taxon>
        <taxon>Cyanobacteriota</taxon>
        <taxon>Cyanophyceae</taxon>
        <taxon>Leptolyngbyales</taxon>
        <taxon>Trichocoleusaceae</taxon>
        <taxon>Trichocoleus</taxon>
    </lineage>
</organism>
<accession>A0ABV0J598</accession>
<dbReference type="Proteomes" id="UP001464891">
    <property type="component" value="Unassembled WGS sequence"/>
</dbReference>
<gene>
    <name evidence="4" type="ORF">NC998_07620</name>
</gene>
<dbReference type="InterPro" id="IPR036249">
    <property type="entry name" value="Thioredoxin-like_sf"/>
</dbReference>
<comment type="caution">
    <text evidence="4">The sequence shown here is derived from an EMBL/GenBank/DDBJ whole genome shotgun (WGS) entry which is preliminary data.</text>
</comment>
<dbReference type="EMBL" id="JAMPKM010000003">
    <property type="protein sequence ID" value="MEP0816962.1"/>
    <property type="molecule type" value="Genomic_DNA"/>
</dbReference>
<reference evidence="4 5" key="1">
    <citation type="submission" date="2022-04" db="EMBL/GenBank/DDBJ databases">
        <title>Positive selection, recombination, and allopatry shape intraspecific diversity of widespread and dominant cyanobacteria.</title>
        <authorList>
            <person name="Wei J."/>
            <person name="Shu W."/>
            <person name="Hu C."/>
        </authorList>
    </citation>
    <scope>NUCLEOTIDE SEQUENCE [LARGE SCALE GENOMIC DNA]</scope>
    <source>
        <strain evidence="4 5">GB2-A4</strain>
    </source>
</reference>
<name>A0ABV0J598_9CYAN</name>
<proteinExistence type="inferred from homology"/>